<keyword evidence="3" id="KW-0677">Repeat</keyword>
<proteinExistence type="inferred from homology"/>
<keyword evidence="8" id="KW-0472">Membrane</keyword>
<accession>A0A9W6B7F1</accession>
<keyword evidence="12" id="KW-1185">Reference proteome</keyword>
<feature type="repeat" description="TPR" evidence="6">
    <location>
        <begin position="95"/>
        <end position="128"/>
    </location>
</feature>
<evidence type="ECO:0000256" key="2">
    <source>
        <dbReference type="ARBA" id="ARBA00022490"/>
    </source>
</evidence>
<dbReference type="EMBL" id="BRVP01000010">
    <property type="protein sequence ID" value="GLB52662.1"/>
    <property type="molecule type" value="Genomic_DNA"/>
</dbReference>
<dbReference type="GO" id="GO:0003677">
    <property type="term" value="F:DNA binding"/>
    <property type="evidence" value="ECO:0007669"/>
    <property type="project" value="InterPro"/>
</dbReference>
<keyword evidence="4 6" id="KW-0802">TPR repeat</keyword>
<evidence type="ECO:0000256" key="1">
    <source>
        <dbReference type="ARBA" id="ARBA00004496"/>
    </source>
</evidence>
<dbReference type="InterPro" id="IPR016032">
    <property type="entry name" value="Sig_transdc_resp-reg_C-effctor"/>
</dbReference>
<evidence type="ECO:0000313" key="12">
    <source>
        <dbReference type="Proteomes" id="UP001143545"/>
    </source>
</evidence>
<keyword evidence="9" id="KW-0732">Signal</keyword>
<feature type="transmembrane region" description="Helical" evidence="8">
    <location>
        <begin position="328"/>
        <end position="348"/>
    </location>
</feature>
<keyword evidence="8" id="KW-0812">Transmembrane</keyword>
<comment type="caution">
    <text evidence="11">The sequence shown here is derived from an EMBL/GenBank/DDBJ whole genome shotgun (WGS) entry which is preliminary data.</text>
</comment>
<evidence type="ECO:0000313" key="11">
    <source>
        <dbReference type="EMBL" id="GLB52662.1"/>
    </source>
</evidence>
<dbReference type="Pfam" id="PF13424">
    <property type="entry name" value="TPR_12"/>
    <property type="match status" value="2"/>
</dbReference>
<dbReference type="GO" id="GO:0006355">
    <property type="term" value="P:regulation of DNA-templated transcription"/>
    <property type="evidence" value="ECO:0007669"/>
    <property type="project" value="InterPro"/>
</dbReference>
<feature type="coiled-coil region" evidence="7">
    <location>
        <begin position="350"/>
        <end position="382"/>
    </location>
</feature>
<evidence type="ECO:0000256" key="5">
    <source>
        <dbReference type="ARBA" id="ARBA00038253"/>
    </source>
</evidence>
<dbReference type="Gene3D" id="1.25.40.10">
    <property type="entry name" value="Tetratricopeptide repeat domain"/>
    <property type="match status" value="2"/>
</dbReference>
<dbReference type="PROSITE" id="PS50005">
    <property type="entry name" value="TPR"/>
    <property type="match status" value="3"/>
</dbReference>
<evidence type="ECO:0000256" key="7">
    <source>
        <dbReference type="SAM" id="Coils"/>
    </source>
</evidence>
<keyword evidence="2" id="KW-0963">Cytoplasm</keyword>
<dbReference type="PANTHER" id="PTHR46630">
    <property type="entry name" value="TETRATRICOPEPTIDE REPEAT PROTEIN 29"/>
    <property type="match status" value="1"/>
</dbReference>
<dbReference type="PROSITE" id="PS51257">
    <property type="entry name" value="PROKAR_LIPOPROTEIN"/>
    <property type="match status" value="1"/>
</dbReference>
<dbReference type="Pfam" id="PF13181">
    <property type="entry name" value="TPR_8"/>
    <property type="match status" value="1"/>
</dbReference>
<dbReference type="InterPro" id="IPR019734">
    <property type="entry name" value="TPR_rpt"/>
</dbReference>
<feature type="signal peptide" evidence="9">
    <location>
        <begin position="1"/>
        <end position="22"/>
    </location>
</feature>
<dbReference type="SUPFAM" id="SSF46894">
    <property type="entry name" value="C-terminal effector domain of the bipartite response regulators"/>
    <property type="match status" value="1"/>
</dbReference>
<dbReference type="Gene3D" id="1.10.10.10">
    <property type="entry name" value="Winged helix-like DNA-binding domain superfamily/Winged helix DNA-binding domain"/>
    <property type="match status" value="1"/>
</dbReference>
<feature type="chain" id="PRO_5040851860" description="HTH luxR-type domain-containing protein" evidence="9">
    <location>
        <begin position="23"/>
        <end position="526"/>
    </location>
</feature>
<dbReference type="InterPro" id="IPR036388">
    <property type="entry name" value="WH-like_DNA-bd_sf"/>
</dbReference>
<sequence>MLIKKLQYLLVISFFYSCVAAAQSYSGFLKSATNDSLFHTYKDALEVAKKGNDERLLISKYLDLGDFYFYSGIYTEAVDQYSLALALTKPDTISVKVLNRLGDVYLSLKNYAKAQLYLKKAAKLSSELKYIRGEAQTSEILGGCYEKMGDYPKALIEQQNSLRLFTSLNDNIGVTQVNENIGSIYEDLNQFDKAHMYFQRAYELAKHTDNDLLINILNNLGDVFRKTGNYQKGLAYTLRAKELAERINDGHQLESAHKDLAKTYILLKDYKNAYEHLKQAEEIREELFYSLNFNQMNVLQTIYETKQKEAQIKLLMQESEVNTARQNLLWLGLLTLVSISIIIYVFLFKKRKASQKIQEYKERTMKAEIEKKTIEEQNLQNEIQLKTVTLSKYSLNLAQKNKLISEVAATLRNMSSRSKIDVQSKLKEMAKELEVSLEQDEEWDEFMQFFEDIHPDFIKNISAATDHKLSSTELRLAMLLRLNLSSKEIASVLRVTPDSVRVARHRLRKKLPINQKQELVNFMLDF</sequence>
<protein>
    <recommendedName>
        <fullName evidence="10">HTH luxR-type domain-containing protein</fullName>
    </recommendedName>
</protein>
<evidence type="ECO:0000256" key="3">
    <source>
        <dbReference type="ARBA" id="ARBA00022737"/>
    </source>
</evidence>
<reference evidence="11" key="1">
    <citation type="submission" date="2022-07" db="EMBL/GenBank/DDBJ databases">
        <title>Taxonomy of Novel Oxalotrophic and Methylotrophic Bacteria.</title>
        <authorList>
            <person name="Sahin N."/>
            <person name="Tani A."/>
        </authorList>
    </citation>
    <scope>NUCLEOTIDE SEQUENCE</scope>
    <source>
        <strain evidence="11">AM327</strain>
    </source>
</reference>
<keyword evidence="8" id="KW-1133">Transmembrane helix</keyword>
<evidence type="ECO:0000256" key="8">
    <source>
        <dbReference type="SAM" id="Phobius"/>
    </source>
</evidence>
<evidence type="ECO:0000259" key="10">
    <source>
        <dbReference type="SMART" id="SM00421"/>
    </source>
</evidence>
<dbReference type="SMART" id="SM00028">
    <property type="entry name" value="TPR"/>
    <property type="match status" value="6"/>
</dbReference>
<gene>
    <name evidence="11" type="ORF">NBRC110019_17020</name>
</gene>
<dbReference type="PANTHER" id="PTHR46630:SF1">
    <property type="entry name" value="TETRATRICOPEPTIDE REPEAT PROTEIN 29"/>
    <property type="match status" value="1"/>
</dbReference>
<dbReference type="AlphaFoldDB" id="A0A9W6B7F1"/>
<feature type="repeat" description="TPR" evidence="6">
    <location>
        <begin position="175"/>
        <end position="208"/>
    </location>
</feature>
<dbReference type="GO" id="GO:0005737">
    <property type="term" value="C:cytoplasm"/>
    <property type="evidence" value="ECO:0007669"/>
    <property type="project" value="UniProtKB-SubCell"/>
</dbReference>
<evidence type="ECO:0000256" key="6">
    <source>
        <dbReference type="PROSITE-ProRule" id="PRU00339"/>
    </source>
</evidence>
<dbReference type="InterPro" id="IPR011990">
    <property type="entry name" value="TPR-like_helical_dom_sf"/>
</dbReference>
<dbReference type="Proteomes" id="UP001143545">
    <property type="component" value="Unassembled WGS sequence"/>
</dbReference>
<comment type="similarity">
    <text evidence="5">Belongs to the Rap family.</text>
</comment>
<dbReference type="SUPFAM" id="SSF48452">
    <property type="entry name" value="TPR-like"/>
    <property type="match status" value="2"/>
</dbReference>
<name>A0A9W6B7F1_9FLAO</name>
<evidence type="ECO:0000256" key="4">
    <source>
        <dbReference type="ARBA" id="ARBA00022803"/>
    </source>
</evidence>
<dbReference type="InterPro" id="IPR051476">
    <property type="entry name" value="Bac_ResReg_Asp_Phosphatase"/>
</dbReference>
<feature type="domain" description="HTH luxR-type" evidence="10">
    <location>
        <begin position="466"/>
        <end position="523"/>
    </location>
</feature>
<keyword evidence="7" id="KW-0175">Coiled coil</keyword>
<evidence type="ECO:0000256" key="9">
    <source>
        <dbReference type="SAM" id="SignalP"/>
    </source>
</evidence>
<organism evidence="11 12">
    <name type="scientific">Neptunitalea chrysea</name>
    <dbReference type="NCBI Taxonomy" id="1647581"/>
    <lineage>
        <taxon>Bacteria</taxon>
        <taxon>Pseudomonadati</taxon>
        <taxon>Bacteroidota</taxon>
        <taxon>Flavobacteriia</taxon>
        <taxon>Flavobacteriales</taxon>
        <taxon>Flavobacteriaceae</taxon>
        <taxon>Neptunitalea</taxon>
    </lineage>
</organism>
<feature type="repeat" description="TPR" evidence="6">
    <location>
        <begin position="58"/>
        <end position="91"/>
    </location>
</feature>
<dbReference type="SMART" id="SM00421">
    <property type="entry name" value="HTH_LUXR"/>
    <property type="match status" value="1"/>
</dbReference>
<comment type="subcellular location">
    <subcellularLocation>
        <location evidence="1">Cytoplasm</location>
    </subcellularLocation>
</comment>
<dbReference type="InterPro" id="IPR000792">
    <property type="entry name" value="Tscrpt_reg_LuxR_C"/>
</dbReference>